<evidence type="ECO:0000313" key="7">
    <source>
        <dbReference type="Proteomes" id="UP000008143"/>
    </source>
</evidence>
<dbReference type="Bgee" id="ENSXETG00000034532">
    <property type="expression patterns" value="Expressed in liver and 4 other cell types or tissues"/>
</dbReference>
<evidence type="ECO:0000256" key="3">
    <source>
        <dbReference type="ARBA" id="ARBA00022525"/>
    </source>
</evidence>
<comment type="subcellular location">
    <subcellularLocation>
        <location evidence="1">Secreted</location>
    </subcellularLocation>
</comment>
<reference evidence="6" key="2">
    <citation type="submission" date="2020-05" db="UniProtKB">
        <authorList>
            <consortium name="Ensembl"/>
        </authorList>
    </citation>
    <scope>IDENTIFICATION</scope>
</reference>
<protein>
    <submittedName>
        <fullName evidence="6 8">Beta-microseminoprotein</fullName>
    </submittedName>
</protein>
<reference evidence="8" key="3">
    <citation type="submission" date="2025-04" db="UniProtKB">
        <authorList>
            <consortium name="RefSeq"/>
        </authorList>
    </citation>
    <scope>IDENTIFICATION</scope>
    <source>
        <strain evidence="8">Nigerian</strain>
        <tissue evidence="8">Liver and blood</tissue>
    </source>
</reference>
<dbReference type="AGR" id="Xenbase:XB-GENE-29080283"/>
<dbReference type="OMA" id="HKKSCSI"/>
<dbReference type="Gene3D" id="2.20.25.590">
    <property type="match status" value="1"/>
</dbReference>
<gene>
    <name evidence="9" type="primary">msmb.6</name>
    <name evidence="8" type="synonym">LOC100490653</name>
    <name evidence="6" type="synonym">LOC101733634</name>
</gene>
<dbReference type="PANTHER" id="PTHR10500:SF7">
    <property type="entry name" value="BETA-MICROSEMINOPROTEIN"/>
    <property type="match status" value="1"/>
</dbReference>
<dbReference type="PROSITE" id="PS51257">
    <property type="entry name" value="PROKAR_LIPOPROTEIN"/>
    <property type="match status" value="1"/>
</dbReference>
<proteinExistence type="inferred from homology"/>
<organism evidence="6">
    <name type="scientific">Xenopus tropicalis</name>
    <name type="common">Western clawed frog</name>
    <name type="synonym">Silurana tropicalis</name>
    <dbReference type="NCBI Taxonomy" id="8364"/>
    <lineage>
        <taxon>Eukaryota</taxon>
        <taxon>Metazoa</taxon>
        <taxon>Chordata</taxon>
        <taxon>Craniata</taxon>
        <taxon>Vertebrata</taxon>
        <taxon>Euteleostomi</taxon>
        <taxon>Amphibia</taxon>
        <taxon>Batrachia</taxon>
        <taxon>Anura</taxon>
        <taxon>Pipoidea</taxon>
        <taxon>Pipidae</taxon>
        <taxon>Xenopodinae</taxon>
        <taxon>Xenopus</taxon>
        <taxon>Silurana</taxon>
    </lineage>
</organism>
<dbReference type="GeneTree" id="ENSGT00940000154371"/>
<dbReference type="GO" id="GO:0005576">
    <property type="term" value="C:extracellular region"/>
    <property type="evidence" value="ECO:0007669"/>
    <property type="project" value="UniProtKB-SubCell"/>
</dbReference>
<accession>A0A6I8QZI5</accession>
<feature type="signal peptide" evidence="5">
    <location>
        <begin position="1"/>
        <end position="21"/>
    </location>
</feature>
<dbReference type="Xenbase" id="XB-GENE-29080283">
    <property type="gene designation" value="msmb.6"/>
</dbReference>
<keyword evidence="3" id="KW-0964">Secreted</keyword>
<sequence length="113" mass="12606">MMKCILAFVIALCILVTACNAACERSMPVLGLAHRGCLYDKELHKLGSKFRNENCQDCTCSMDGSLECCQAYGTPVDYDKEKCEAIFNKEACLYNVVEKKDHSKECEVYAMVG</sequence>
<name>A0A6I8QZI5_XENTR</name>
<feature type="chain" id="PRO_5044633994" evidence="5">
    <location>
        <begin position="22"/>
        <end position="113"/>
    </location>
</feature>
<dbReference type="InterPro" id="IPR008735">
    <property type="entry name" value="PSP94"/>
</dbReference>
<evidence type="ECO:0000313" key="6">
    <source>
        <dbReference type="Ensembl" id="ENSXETP00000074514"/>
    </source>
</evidence>
<keyword evidence="4" id="KW-1015">Disulfide bond</keyword>
<keyword evidence="5" id="KW-0732">Signal</keyword>
<comment type="similarity">
    <text evidence="2">Belongs to the beta-microseminoprotein family.</text>
</comment>
<dbReference type="PANTHER" id="PTHR10500">
    <property type="entry name" value="BETA-MICROSEMINOPROTEIN"/>
    <property type="match status" value="1"/>
</dbReference>
<reference evidence="6" key="1">
    <citation type="journal article" date="2010" name="Science">
        <title>The genome of the Western clawed frog Xenopus tropicalis.</title>
        <authorList>
            <person name="Hellsten U."/>
            <person name="Harland R.M."/>
            <person name="Gilchrist M.J."/>
            <person name="Hendrix D."/>
            <person name="Jurka J."/>
            <person name="Kapitonov V."/>
            <person name="Ovcharenko I."/>
            <person name="Putnam N.H."/>
            <person name="Shu S."/>
            <person name="Taher L."/>
            <person name="Blitz I.L."/>
            <person name="Blumberg B."/>
            <person name="Dichmann D.S."/>
            <person name="Dubchak I."/>
            <person name="Amaya E."/>
            <person name="Detter J.C."/>
            <person name="Fletcher R."/>
            <person name="Gerhard D.S."/>
            <person name="Goodstein D."/>
            <person name="Graves T."/>
            <person name="Grigoriev I.V."/>
            <person name="Grimwood J."/>
            <person name="Kawashima T."/>
            <person name="Lindquist E."/>
            <person name="Lucas S.M."/>
            <person name="Mead P.E."/>
            <person name="Mitros T."/>
            <person name="Ogino H."/>
            <person name="Ohta Y."/>
            <person name="Poliakov A.V."/>
            <person name="Pollet N."/>
            <person name="Robert J."/>
            <person name="Salamov A."/>
            <person name="Sater A.K."/>
            <person name="Schmutz J."/>
            <person name="Terry A."/>
            <person name="Vize P.D."/>
            <person name="Warren W.C."/>
            <person name="Wells D."/>
            <person name="Wills A."/>
            <person name="Wilson R.K."/>
            <person name="Zimmerman L.B."/>
            <person name="Zorn A.M."/>
            <person name="Grainger R."/>
            <person name="Grammer T."/>
            <person name="Khokha M.K."/>
            <person name="Richardson P.M."/>
            <person name="Rokhsar D.S."/>
        </authorList>
    </citation>
    <scope>NUCLEOTIDE SEQUENCE [LARGE SCALE GENOMIC DNA]</scope>
    <source>
        <strain evidence="6">Nigerian</strain>
    </source>
</reference>
<dbReference type="RefSeq" id="XP_031761644.1">
    <property type="nucleotide sequence ID" value="XM_031905784.1"/>
</dbReference>
<evidence type="ECO:0000256" key="1">
    <source>
        <dbReference type="ARBA" id="ARBA00004613"/>
    </source>
</evidence>
<dbReference type="Ensembl" id="ENSXETT00000101709">
    <property type="protein sequence ID" value="ENSXETP00000074514"/>
    <property type="gene ID" value="ENSXETG00000034532"/>
</dbReference>
<keyword evidence="7" id="KW-1185">Reference proteome</keyword>
<dbReference type="Proteomes" id="UP000008143">
    <property type="component" value="Chromosome 7"/>
</dbReference>
<dbReference type="Pfam" id="PF05825">
    <property type="entry name" value="PSP94"/>
    <property type="match status" value="1"/>
</dbReference>
<dbReference type="Gene3D" id="2.10.70.10">
    <property type="entry name" value="Complement Module, domain 1"/>
    <property type="match status" value="1"/>
</dbReference>
<dbReference type="AlphaFoldDB" id="A0A6I8QZI5"/>
<evidence type="ECO:0000313" key="9">
    <source>
        <dbReference type="Xenbase" id="XB-GENE-29080283"/>
    </source>
</evidence>
<evidence type="ECO:0000256" key="4">
    <source>
        <dbReference type="ARBA" id="ARBA00023157"/>
    </source>
</evidence>
<evidence type="ECO:0000256" key="5">
    <source>
        <dbReference type="SAM" id="SignalP"/>
    </source>
</evidence>
<evidence type="ECO:0000313" key="8">
    <source>
        <dbReference type="RefSeq" id="XP_031761644.1"/>
    </source>
</evidence>
<evidence type="ECO:0000256" key="2">
    <source>
        <dbReference type="ARBA" id="ARBA00010352"/>
    </source>
</evidence>